<proteinExistence type="predicted"/>
<organism evidence="2 3">
    <name type="scientific">Terrimicrobium sacchariphilum</name>
    <dbReference type="NCBI Taxonomy" id="690879"/>
    <lineage>
        <taxon>Bacteria</taxon>
        <taxon>Pseudomonadati</taxon>
        <taxon>Verrucomicrobiota</taxon>
        <taxon>Terrimicrobiia</taxon>
        <taxon>Terrimicrobiales</taxon>
        <taxon>Terrimicrobiaceae</taxon>
        <taxon>Terrimicrobium</taxon>
    </lineage>
</organism>
<dbReference type="AlphaFoldDB" id="A0A146G8T2"/>
<evidence type="ECO:0000313" key="3">
    <source>
        <dbReference type="Proteomes" id="UP000076023"/>
    </source>
</evidence>
<name>A0A146G8T2_TERSA</name>
<dbReference type="Proteomes" id="UP000076023">
    <property type="component" value="Unassembled WGS sequence"/>
</dbReference>
<comment type="caution">
    <text evidence="2">The sequence shown here is derived from an EMBL/GenBank/DDBJ whole genome shotgun (WGS) entry which is preliminary data.</text>
</comment>
<dbReference type="RefSeq" id="WP_075079022.1">
    <property type="nucleotide sequence ID" value="NZ_BDCO01000002.1"/>
</dbReference>
<feature type="region of interest" description="Disordered" evidence="1">
    <location>
        <begin position="62"/>
        <end position="93"/>
    </location>
</feature>
<dbReference type="OrthoDB" id="9997539at2"/>
<dbReference type="InParanoid" id="A0A146G8T2"/>
<gene>
    <name evidence="2" type="ORF">TSACC_21680</name>
</gene>
<evidence type="ECO:0000313" key="2">
    <source>
        <dbReference type="EMBL" id="GAT33267.1"/>
    </source>
</evidence>
<dbReference type="STRING" id="690879.TSACC_21680"/>
<feature type="compositionally biased region" description="Acidic residues" evidence="1">
    <location>
        <begin position="84"/>
        <end position="93"/>
    </location>
</feature>
<keyword evidence="3" id="KW-1185">Reference proteome</keyword>
<evidence type="ECO:0000256" key="1">
    <source>
        <dbReference type="SAM" id="MobiDB-lite"/>
    </source>
</evidence>
<protein>
    <submittedName>
        <fullName evidence="2">Uncharacterized protein</fullName>
    </submittedName>
</protein>
<dbReference type="EMBL" id="BDCO01000002">
    <property type="protein sequence ID" value="GAT33267.1"/>
    <property type="molecule type" value="Genomic_DNA"/>
</dbReference>
<reference evidence="3" key="1">
    <citation type="journal article" date="2017" name="Genome Announc.">
        <title>Draft Genome Sequence of Terrimicrobium sacchariphilum NM-5T, a Facultative Anaerobic Soil Bacterium of the Class Spartobacteria.</title>
        <authorList>
            <person name="Qiu Y.L."/>
            <person name="Tourlousse D.M."/>
            <person name="Matsuura N."/>
            <person name="Ohashi A."/>
            <person name="Sekiguchi Y."/>
        </authorList>
    </citation>
    <scope>NUCLEOTIDE SEQUENCE [LARGE SCALE GENOMIC DNA]</scope>
    <source>
        <strain evidence="3">NM-5</strain>
    </source>
</reference>
<sequence length="93" mass="10303">MASTRTHEVKATVGEYTDQSGAKKKRYITVGAAFTDDQGRVSIKLESVPVSPEWSGWLSLYPVERNGNGQQRQSPPRTPKPAPLDDDEDDIPF</sequence>
<accession>A0A146G8T2</accession>